<dbReference type="SUPFAM" id="SSF51261">
    <property type="entry name" value="Duplicated hybrid motif"/>
    <property type="match status" value="1"/>
</dbReference>
<keyword evidence="4" id="KW-1185">Reference proteome</keyword>
<dbReference type="PANTHER" id="PTHR21666">
    <property type="entry name" value="PEPTIDASE-RELATED"/>
    <property type="match status" value="1"/>
</dbReference>
<dbReference type="InterPro" id="IPR050570">
    <property type="entry name" value="Cell_wall_metabolism_enzyme"/>
</dbReference>
<evidence type="ECO:0000313" key="3">
    <source>
        <dbReference type="EMBL" id="MFC0717926.1"/>
    </source>
</evidence>
<dbReference type="InterPro" id="IPR016047">
    <property type="entry name" value="M23ase_b-sheet_dom"/>
</dbReference>
<feature type="chain" id="PRO_5046988158" evidence="1">
    <location>
        <begin position="34"/>
        <end position="280"/>
    </location>
</feature>
<proteinExistence type="predicted"/>
<reference evidence="3 4" key="1">
    <citation type="submission" date="2024-09" db="EMBL/GenBank/DDBJ databases">
        <authorList>
            <person name="Sun Q."/>
            <person name="Mori K."/>
        </authorList>
    </citation>
    <scope>NUCLEOTIDE SEQUENCE [LARGE SCALE GENOMIC DNA]</scope>
    <source>
        <strain evidence="3 4">KCTC 52403</strain>
    </source>
</reference>
<protein>
    <submittedName>
        <fullName evidence="3">M23 family metallopeptidase</fullName>
        <ecNumber evidence="3">3.4.24.-</ecNumber>
    </submittedName>
</protein>
<comment type="caution">
    <text evidence="3">The sequence shown here is derived from an EMBL/GenBank/DDBJ whole genome shotgun (WGS) entry which is preliminary data.</text>
</comment>
<name>A0ABV6T0G6_9GAMM</name>
<accession>A0ABV6T0G6</accession>
<dbReference type="PANTHER" id="PTHR21666:SF294">
    <property type="entry name" value="PEPTIDASE M23"/>
    <property type="match status" value="1"/>
</dbReference>
<dbReference type="EMBL" id="JBHLTF010000030">
    <property type="protein sequence ID" value="MFC0717926.1"/>
    <property type="molecule type" value="Genomic_DNA"/>
</dbReference>
<keyword evidence="3" id="KW-0378">Hydrolase</keyword>
<dbReference type="InterPro" id="IPR011055">
    <property type="entry name" value="Dup_hybrid_motif"/>
</dbReference>
<evidence type="ECO:0000259" key="2">
    <source>
        <dbReference type="Pfam" id="PF01551"/>
    </source>
</evidence>
<keyword evidence="1" id="KW-0732">Signal</keyword>
<dbReference type="Gene3D" id="2.70.70.10">
    <property type="entry name" value="Glucose Permease (Domain IIA)"/>
    <property type="match status" value="1"/>
</dbReference>
<evidence type="ECO:0000313" key="4">
    <source>
        <dbReference type="Proteomes" id="UP001589898"/>
    </source>
</evidence>
<dbReference type="CDD" id="cd12797">
    <property type="entry name" value="M23_peptidase"/>
    <property type="match status" value="1"/>
</dbReference>
<dbReference type="GO" id="GO:0016787">
    <property type="term" value="F:hydrolase activity"/>
    <property type="evidence" value="ECO:0007669"/>
    <property type="project" value="UniProtKB-KW"/>
</dbReference>
<dbReference type="RefSeq" id="WP_386659745.1">
    <property type="nucleotide sequence ID" value="NZ_JBHLTF010000030.1"/>
</dbReference>
<dbReference type="EC" id="3.4.24.-" evidence="3"/>
<gene>
    <name evidence="3" type="ORF">ACFFFU_09215</name>
</gene>
<feature type="signal peptide" evidence="1">
    <location>
        <begin position="1"/>
        <end position="33"/>
    </location>
</feature>
<feature type="domain" description="M23ase beta-sheet core" evidence="2">
    <location>
        <begin position="152"/>
        <end position="251"/>
    </location>
</feature>
<dbReference type="Proteomes" id="UP001589898">
    <property type="component" value="Unassembled WGS sequence"/>
</dbReference>
<evidence type="ECO:0000256" key="1">
    <source>
        <dbReference type="SAM" id="SignalP"/>
    </source>
</evidence>
<organism evidence="3 4">
    <name type="scientific">Luteimonas padinae</name>
    <dbReference type="NCBI Taxonomy" id="1714359"/>
    <lineage>
        <taxon>Bacteria</taxon>
        <taxon>Pseudomonadati</taxon>
        <taxon>Pseudomonadota</taxon>
        <taxon>Gammaproteobacteria</taxon>
        <taxon>Lysobacterales</taxon>
        <taxon>Lysobacteraceae</taxon>
        <taxon>Luteimonas</taxon>
    </lineage>
</organism>
<sequence length="280" mass="29280">MRARPLLRVRSAGFALAVAITVAALAVASPALAADDGPAPLARLDIVDRGQGPEAWAENLLSGPIEVVLRSIGPAPPAQPALPARATVPARARVLVSRIQRADAQLVLEVVPGHPGARPLDVEYAWPLGTHVLRVGQGWGGVFSHRDDENRHAVDFAVPEGTPVLAARDGVVMQAEARFAGGGLRSTDDTARANFIRILHDDGTMALYAHLAPGGTSVAAGDRVRRGQRIGTSGNTGYSGGPHLHFVVQANRGLRLASIPFRMFGPGGILRFSETAAGVE</sequence>
<dbReference type="Pfam" id="PF01551">
    <property type="entry name" value="Peptidase_M23"/>
    <property type="match status" value="1"/>
</dbReference>